<evidence type="ECO:0000256" key="6">
    <source>
        <dbReference type="ARBA" id="ARBA00022670"/>
    </source>
</evidence>
<comment type="catalytic activity">
    <reaction evidence="1 9 10">
        <text>Release of an N-terminal pyroglutamyl group from a polypeptide, the second amino acid generally not being Pro.</text>
        <dbReference type="EC" id="3.4.19.3"/>
    </reaction>
</comment>
<dbReference type="PIRSF" id="PIRSF015592">
    <property type="entry name" value="Prld-crbxl_pptds"/>
    <property type="match status" value="1"/>
</dbReference>
<dbReference type="NCBIfam" id="NF009676">
    <property type="entry name" value="PRK13197.1"/>
    <property type="match status" value="1"/>
</dbReference>
<keyword evidence="6 9" id="KW-0645">Protease</keyword>
<evidence type="ECO:0000313" key="14">
    <source>
        <dbReference type="Proteomes" id="UP001154095"/>
    </source>
</evidence>
<organism evidence="13 15">
    <name type="scientific">Erysipelothrix amsterdamensis</name>
    <dbReference type="NCBI Taxonomy" id="2929157"/>
    <lineage>
        <taxon>Bacteria</taxon>
        <taxon>Bacillati</taxon>
        <taxon>Bacillota</taxon>
        <taxon>Erysipelotrichia</taxon>
        <taxon>Erysipelotrichales</taxon>
        <taxon>Erysipelotrichaceae</taxon>
        <taxon>Erysipelothrix</taxon>
    </lineage>
</organism>
<feature type="active site" evidence="9">
    <location>
        <position position="165"/>
    </location>
</feature>
<dbReference type="PANTHER" id="PTHR23402:SF1">
    <property type="entry name" value="PYROGLUTAMYL-PEPTIDASE I"/>
    <property type="match status" value="1"/>
</dbReference>
<gene>
    <name evidence="9 13" type="primary">pcp</name>
    <name evidence="13" type="ORF">ERYAMS2_00704</name>
    <name evidence="12" type="ORF">ERYAMS_00410</name>
</gene>
<evidence type="ECO:0000256" key="4">
    <source>
        <dbReference type="ARBA" id="ARBA00006641"/>
    </source>
</evidence>
<evidence type="ECO:0000256" key="10">
    <source>
        <dbReference type="PROSITE-ProRule" id="PRU10076"/>
    </source>
</evidence>
<feature type="active site" evidence="9 10">
    <location>
        <position position="78"/>
    </location>
</feature>
<dbReference type="EMBL" id="OW659477">
    <property type="protein sequence ID" value="CAH2761430.1"/>
    <property type="molecule type" value="Genomic_DNA"/>
</dbReference>
<name>A0AAU9VG05_9FIRM</name>
<dbReference type="InterPro" id="IPR016125">
    <property type="entry name" value="Peptidase_C15-like"/>
</dbReference>
<dbReference type="PANTHER" id="PTHR23402">
    <property type="entry name" value="PROTEASE FAMILY C15 PYROGLUTAMYL-PEPTIDASE I-RELATED"/>
    <property type="match status" value="1"/>
</dbReference>
<dbReference type="InterPro" id="IPR033694">
    <property type="entry name" value="PGPEP1_Cys_AS"/>
</dbReference>
<dbReference type="Pfam" id="PF01470">
    <property type="entry name" value="Peptidase_C15"/>
    <property type="match status" value="1"/>
</dbReference>
<dbReference type="RefSeq" id="WP_254007324.1">
    <property type="nucleotide sequence ID" value="NZ_OW659477.1"/>
</dbReference>
<evidence type="ECO:0000256" key="2">
    <source>
        <dbReference type="ARBA" id="ARBA00002280"/>
    </source>
</evidence>
<evidence type="ECO:0000256" key="5">
    <source>
        <dbReference type="ARBA" id="ARBA00022490"/>
    </source>
</evidence>
<keyword evidence="14" id="KW-1185">Reference proteome</keyword>
<reference evidence="13" key="1">
    <citation type="submission" date="2022-04" db="EMBL/GenBank/DDBJ databases">
        <authorList>
            <person name="Forde T."/>
        </authorList>
    </citation>
    <scope>NUCLEOTIDE SEQUENCE</scope>
    <source>
        <strain evidence="13">A18Y016a</strain>
        <strain evidence="12">A18Y020d</strain>
    </source>
</reference>
<dbReference type="EC" id="3.4.19.3" evidence="9"/>
<proteinExistence type="inferred from homology"/>
<keyword evidence="5 9" id="KW-0963">Cytoplasm</keyword>
<dbReference type="GO" id="GO:0005829">
    <property type="term" value="C:cytosol"/>
    <property type="evidence" value="ECO:0007669"/>
    <property type="project" value="InterPro"/>
</dbReference>
<dbReference type="InterPro" id="IPR033693">
    <property type="entry name" value="PGPEP1_Glu_AS"/>
</dbReference>
<dbReference type="CDD" id="cd00501">
    <property type="entry name" value="Peptidase_C15"/>
    <property type="match status" value="1"/>
</dbReference>
<dbReference type="EMBL" id="OW659496">
    <property type="protein sequence ID" value="CAH2761429.1"/>
    <property type="molecule type" value="Genomic_DNA"/>
</dbReference>
<keyword evidence="8 9" id="KW-0788">Thiol protease</keyword>
<dbReference type="GO" id="GO:0006508">
    <property type="term" value="P:proteolysis"/>
    <property type="evidence" value="ECO:0007669"/>
    <property type="project" value="UniProtKB-KW"/>
</dbReference>
<accession>A0AAU9VG05</accession>
<dbReference type="NCBIfam" id="TIGR00504">
    <property type="entry name" value="pyro_pdase"/>
    <property type="match status" value="1"/>
</dbReference>
<dbReference type="FunFam" id="3.40.630.20:FF:000001">
    <property type="entry name" value="Pyrrolidone-carboxylate peptidase"/>
    <property type="match status" value="1"/>
</dbReference>
<dbReference type="Proteomes" id="UP001154095">
    <property type="component" value="Chromosome"/>
</dbReference>
<dbReference type="InterPro" id="IPR036440">
    <property type="entry name" value="Peptidase_C15-like_sf"/>
</dbReference>
<dbReference type="InterPro" id="IPR000816">
    <property type="entry name" value="Peptidase_C15"/>
</dbReference>
<dbReference type="Proteomes" id="UP001154111">
    <property type="component" value="Chromosome"/>
</dbReference>
<dbReference type="PRINTS" id="PR00706">
    <property type="entry name" value="PYROGLUPTASE"/>
</dbReference>
<evidence type="ECO:0000256" key="8">
    <source>
        <dbReference type="ARBA" id="ARBA00022807"/>
    </source>
</evidence>
<evidence type="ECO:0000256" key="1">
    <source>
        <dbReference type="ARBA" id="ARBA00001770"/>
    </source>
</evidence>
<comment type="similarity">
    <text evidence="4 9">Belongs to the peptidase C15 family.</text>
</comment>
<comment type="subcellular location">
    <subcellularLocation>
        <location evidence="3 9">Cytoplasm</location>
    </subcellularLocation>
</comment>
<evidence type="ECO:0000313" key="15">
    <source>
        <dbReference type="Proteomes" id="UP001154111"/>
    </source>
</evidence>
<dbReference type="GO" id="GO:0016920">
    <property type="term" value="F:pyroglutamyl-peptidase activity"/>
    <property type="evidence" value="ECO:0007669"/>
    <property type="project" value="UniProtKB-UniRule"/>
</dbReference>
<comment type="subunit">
    <text evidence="9">Homotetramer.</text>
</comment>
<dbReference type="PROSITE" id="PS01334">
    <property type="entry name" value="PYRASE_CYS"/>
    <property type="match status" value="1"/>
</dbReference>
<evidence type="ECO:0000256" key="3">
    <source>
        <dbReference type="ARBA" id="ARBA00004496"/>
    </source>
</evidence>
<dbReference type="SUPFAM" id="SSF53182">
    <property type="entry name" value="Pyrrolidone carboxyl peptidase (pyroglutamate aminopeptidase)"/>
    <property type="match status" value="1"/>
</dbReference>
<protein>
    <recommendedName>
        <fullName evidence="9">Pyrrolidone-carboxylate peptidase</fullName>
        <ecNumber evidence="9">3.4.19.3</ecNumber>
    </recommendedName>
    <alternativeName>
        <fullName evidence="9">5-oxoprolyl-peptidase</fullName>
    </alternativeName>
    <alternativeName>
        <fullName evidence="9">Pyroglutamyl-peptidase I</fullName>
        <shortName evidence="9">PGP-I</shortName>
        <shortName evidence="9">Pyrase</shortName>
    </alternativeName>
</protein>
<feature type="active site" evidence="9 11">
    <location>
        <position position="141"/>
    </location>
</feature>
<evidence type="ECO:0000256" key="7">
    <source>
        <dbReference type="ARBA" id="ARBA00022801"/>
    </source>
</evidence>
<evidence type="ECO:0000313" key="12">
    <source>
        <dbReference type="EMBL" id="CAH2761429.1"/>
    </source>
</evidence>
<sequence>MKVLITGFDPFGGEKMNPAYEAVKLLPDTIEGAEVLKLEVPTVFNKSVEVLDEAMAKHQPDIVICVGQAGNRFGVTPERVAINQDDARIKDNEGNQPIDETIFEDGKAAYFATLPIKAMVENMKQASIPASVSNTAGTFVCNHLMYGLLYLVDKKYPNVRGGFIHVPFATEQVMDKPTAPSLTLEQIAKGLEVCIATAVTVKEDHKIQGGAIS</sequence>
<dbReference type="InterPro" id="IPR029762">
    <property type="entry name" value="PGP-I_bact-type"/>
</dbReference>
<keyword evidence="7 9" id="KW-0378">Hydrolase</keyword>
<evidence type="ECO:0000313" key="13">
    <source>
        <dbReference type="EMBL" id="CAH2761430.1"/>
    </source>
</evidence>
<comment type="function">
    <text evidence="2 9">Removes 5-oxoproline from various penultimate amino acid residues except L-proline.</text>
</comment>
<dbReference type="AlphaFoldDB" id="A0AAU9VG05"/>
<evidence type="ECO:0000256" key="11">
    <source>
        <dbReference type="PROSITE-ProRule" id="PRU10077"/>
    </source>
</evidence>
<dbReference type="Gene3D" id="3.40.630.20">
    <property type="entry name" value="Peptidase C15, pyroglutamyl peptidase I-like"/>
    <property type="match status" value="1"/>
</dbReference>
<dbReference type="PROSITE" id="PS01333">
    <property type="entry name" value="PYRASE_GLU"/>
    <property type="match status" value="1"/>
</dbReference>
<dbReference type="HAMAP" id="MF_00417">
    <property type="entry name" value="Pyrrolid_peptidase"/>
    <property type="match status" value="1"/>
</dbReference>
<evidence type="ECO:0000256" key="9">
    <source>
        <dbReference type="HAMAP-Rule" id="MF_00417"/>
    </source>
</evidence>